<organism evidence="2 3">
    <name type="scientific">Actinidia rufa</name>
    <dbReference type="NCBI Taxonomy" id="165716"/>
    <lineage>
        <taxon>Eukaryota</taxon>
        <taxon>Viridiplantae</taxon>
        <taxon>Streptophyta</taxon>
        <taxon>Embryophyta</taxon>
        <taxon>Tracheophyta</taxon>
        <taxon>Spermatophyta</taxon>
        <taxon>Magnoliopsida</taxon>
        <taxon>eudicotyledons</taxon>
        <taxon>Gunneridae</taxon>
        <taxon>Pentapetalae</taxon>
        <taxon>asterids</taxon>
        <taxon>Ericales</taxon>
        <taxon>Actinidiaceae</taxon>
        <taxon>Actinidia</taxon>
    </lineage>
</organism>
<accession>A0A7J0GR95</accession>
<name>A0A7J0GR95_9ERIC</name>
<evidence type="ECO:0000313" key="3">
    <source>
        <dbReference type="Proteomes" id="UP000585474"/>
    </source>
</evidence>
<reference evidence="2 3" key="1">
    <citation type="submission" date="2019-07" db="EMBL/GenBank/DDBJ databases">
        <title>De Novo Assembly of kiwifruit Actinidia rufa.</title>
        <authorList>
            <person name="Sugita-Konishi S."/>
            <person name="Sato K."/>
            <person name="Mori E."/>
            <person name="Abe Y."/>
            <person name="Kisaki G."/>
            <person name="Hamano K."/>
            <person name="Suezawa K."/>
            <person name="Otani M."/>
            <person name="Fukuda T."/>
            <person name="Manabe T."/>
            <person name="Gomi K."/>
            <person name="Tabuchi M."/>
            <person name="Akimitsu K."/>
            <person name="Kataoka I."/>
        </authorList>
    </citation>
    <scope>NUCLEOTIDE SEQUENCE [LARGE SCALE GENOMIC DNA]</scope>
    <source>
        <strain evidence="3">cv. Fuchu</strain>
    </source>
</reference>
<dbReference type="Proteomes" id="UP000585474">
    <property type="component" value="Unassembled WGS sequence"/>
</dbReference>
<gene>
    <name evidence="2" type="ORF">Acr_23g0015390</name>
</gene>
<dbReference type="AlphaFoldDB" id="A0A7J0GR95"/>
<proteinExistence type="predicted"/>
<sequence>MNSNRAWTWLLDLDSSKVGLDSSRWAGLNILPIEMREKSSTGTGFVAVELTEDVESGEEADEGEAHYEDHGEADLRPRSVIRVEPQHVVSPPPPHPGGCRCGTAGAGLEVENVDAWDWDEPFAIV</sequence>
<protein>
    <submittedName>
        <fullName evidence="2">Preprotein translocase Sec, Sec61-beta subunit protein</fullName>
    </submittedName>
</protein>
<keyword evidence="3" id="KW-1185">Reference proteome</keyword>
<dbReference type="EMBL" id="BJWL01000023">
    <property type="protein sequence ID" value="GFZ13154.1"/>
    <property type="molecule type" value="Genomic_DNA"/>
</dbReference>
<feature type="region of interest" description="Disordered" evidence="1">
    <location>
        <begin position="54"/>
        <end position="75"/>
    </location>
</feature>
<feature type="compositionally biased region" description="Basic and acidic residues" evidence="1">
    <location>
        <begin position="63"/>
        <end position="75"/>
    </location>
</feature>
<evidence type="ECO:0000313" key="2">
    <source>
        <dbReference type="EMBL" id="GFZ13154.1"/>
    </source>
</evidence>
<comment type="caution">
    <text evidence="2">The sequence shown here is derived from an EMBL/GenBank/DDBJ whole genome shotgun (WGS) entry which is preliminary data.</text>
</comment>
<evidence type="ECO:0000256" key="1">
    <source>
        <dbReference type="SAM" id="MobiDB-lite"/>
    </source>
</evidence>